<dbReference type="EMBL" id="DXBF01000023">
    <property type="protein sequence ID" value="HIZ61713.1"/>
    <property type="molecule type" value="Genomic_DNA"/>
</dbReference>
<evidence type="ECO:0000313" key="7">
    <source>
        <dbReference type="EMBL" id="HIZ61713.1"/>
    </source>
</evidence>
<evidence type="ECO:0000256" key="3">
    <source>
        <dbReference type="ARBA" id="ARBA00022692"/>
    </source>
</evidence>
<keyword evidence="5 6" id="KW-0472">Membrane</keyword>
<feature type="transmembrane region" description="Helical" evidence="6">
    <location>
        <begin position="97"/>
        <end position="117"/>
    </location>
</feature>
<accession>A0A9D2FJ12</accession>
<evidence type="ECO:0000313" key="8">
    <source>
        <dbReference type="Proteomes" id="UP000824105"/>
    </source>
</evidence>
<feature type="transmembrane region" description="Helical" evidence="6">
    <location>
        <begin position="138"/>
        <end position="162"/>
    </location>
</feature>
<dbReference type="AlphaFoldDB" id="A0A9D2FJ12"/>
<keyword evidence="4 6" id="KW-1133">Transmembrane helix</keyword>
<evidence type="ECO:0000256" key="2">
    <source>
        <dbReference type="ARBA" id="ARBA00022475"/>
    </source>
</evidence>
<feature type="transmembrane region" description="Helical" evidence="6">
    <location>
        <begin position="247"/>
        <end position="280"/>
    </location>
</feature>
<dbReference type="PANTHER" id="PTHR30213:SF0">
    <property type="entry name" value="UPF0761 MEMBRANE PROTEIN YIHY"/>
    <property type="match status" value="1"/>
</dbReference>
<evidence type="ECO:0000256" key="5">
    <source>
        <dbReference type="ARBA" id="ARBA00023136"/>
    </source>
</evidence>
<organism evidence="7 8">
    <name type="scientific">Candidatus Gemmiger avistercoris</name>
    <dbReference type="NCBI Taxonomy" id="2838606"/>
    <lineage>
        <taxon>Bacteria</taxon>
        <taxon>Bacillati</taxon>
        <taxon>Bacillota</taxon>
        <taxon>Clostridia</taxon>
        <taxon>Eubacteriales</taxon>
        <taxon>Gemmiger</taxon>
    </lineage>
</organism>
<feature type="transmembrane region" description="Helical" evidence="6">
    <location>
        <begin position="30"/>
        <end position="52"/>
    </location>
</feature>
<feature type="transmembrane region" description="Helical" evidence="6">
    <location>
        <begin position="182"/>
        <end position="207"/>
    </location>
</feature>
<dbReference type="PANTHER" id="PTHR30213">
    <property type="entry name" value="INNER MEMBRANE PROTEIN YHJD"/>
    <property type="match status" value="1"/>
</dbReference>
<evidence type="ECO:0000256" key="6">
    <source>
        <dbReference type="SAM" id="Phobius"/>
    </source>
</evidence>
<keyword evidence="3 6" id="KW-0812">Transmembrane</keyword>
<dbReference type="PIRSF" id="PIRSF035875">
    <property type="entry name" value="RNase_BN"/>
    <property type="match status" value="1"/>
</dbReference>
<dbReference type="Pfam" id="PF03631">
    <property type="entry name" value="Virul_fac_BrkB"/>
    <property type="match status" value="1"/>
</dbReference>
<name>A0A9D2FJ12_9FIRM</name>
<protein>
    <submittedName>
        <fullName evidence="7">YihY/virulence factor BrkB family protein</fullName>
    </submittedName>
</protein>
<dbReference type="InterPro" id="IPR017039">
    <property type="entry name" value="Virul_fac_BrkB"/>
</dbReference>
<reference evidence="7" key="2">
    <citation type="submission" date="2021-04" db="EMBL/GenBank/DDBJ databases">
        <authorList>
            <person name="Gilroy R."/>
        </authorList>
    </citation>
    <scope>NUCLEOTIDE SEQUENCE</scope>
    <source>
        <strain evidence="7">CHK188-11489</strain>
    </source>
</reference>
<evidence type="ECO:0000256" key="1">
    <source>
        <dbReference type="ARBA" id="ARBA00004651"/>
    </source>
</evidence>
<dbReference type="GO" id="GO:0005886">
    <property type="term" value="C:plasma membrane"/>
    <property type="evidence" value="ECO:0007669"/>
    <property type="project" value="UniProtKB-SubCell"/>
</dbReference>
<gene>
    <name evidence="7" type="ORF">H9724_02950</name>
</gene>
<dbReference type="Proteomes" id="UP000824105">
    <property type="component" value="Unassembled WGS sequence"/>
</dbReference>
<proteinExistence type="predicted"/>
<keyword evidence="2" id="KW-1003">Cell membrane</keyword>
<comment type="subcellular location">
    <subcellularLocation>
        <location evidence="1">Cell membrane</location>
        <topology evidence="1">Multi-pass membrane protein</topology>
    </subcellularLocation>
</comment>
<reference evidence="7" key="1">
    <citation type="journal article" date="2021" name="PeerJ">
        <title>Extensive microbial diversity within the chicken gut microbiome revealed by metagenomics and culture.</title>
        <authorList>
            <person name="Gilroy R."/>
            <person name="Ravi A."/>
            <person name="Getino M."/>
            <person name="Pursley I."/>
            <person name="Horton D.L."/>
            <person name="Alikhan N.F."/>
            <person name="Baker D."/>
            <person name="Gharbi K."/>
            <person name="Hall N."/>
            <person name="Watson M."/>
            <person name="Adriaenssens E.M."/>
            <person name="Foster-Nyarko E."/>
            <person name="Jarju S."/>
            <person name="Secka A."/>
            <person name="Antonio M."/>
            <person name="Oren A."/>
            <person name="Chaudhuri R.R."/>
            <person name="La Ragione R."/>
            <person name="Hildebrand F."/>
            <person name="Pallen M.J."/>
        </authorList>
    </citation>
    <scope>NUCLEOTIDE SEQUENCE</scope>
    <source>
        <strain evidence="7">CHK188-11489</strain>
    </source>
</reference>
<evidence type="ECO:0000256" key="4">
    <source>
        <dbReference type="ARBA" id="ARBA00022989"/>
    </source>
</evidence>
<comment type="caution">
    <text evidence="7">The sequence shown here is derived from an EMBL/GenBank/DDBJ whole genome shotgun (WGS) entry which is preliminary data.</text>
</comment>
<feature type="transmembrane region" description="Helical" evidence="6">
    <location>
        <begin position="219"/>
        <end position="241"/>
    </location>
</feature>
<sequence length="285" mass="31530">MKRPAKQKAERARAFTLAVLGPFFGRNMPVFAGCATLFLLTASFPLLIWVLAAVNHLPGYSTADVADLLCQFLPQVPEIQDTVLDALNALSAQSTTFVASFAAVTMLFSASSGMAAIQKGLQRLTPGARFTFYDRLLALAYTIVFVGLLLAVLLLQGLRSFFRPLSELFTASPRWSYLVSVVQRWIGMTDLVVIPVLFVLILLMYTFVPGGRRPLRGQLPGAVFATAGWLLFSRVFAFYIAHFWRLSYIYGSLTAIILMILWLDIIINLLFLGAALNAALQRRQP</sequence>
<dbReference type="NCBIfam" id="TIGR00765">
    <property type="entry name" value="yihY_not_rbn"/>
    <property type="match status" value="1"/>
</dbReference>